<name>A0A0A9FFW9_ARUDO</name>
<dbReference type="AlphaFoldDB" id="A0A0A9FFW9"/>
<evidence type="ECO:0000313" key="1">
    <source>
        <dbReference type="EMBL" id="JAE09031.1"/>
    </source>
</evidence>
<sequence>MQQANNYTDYKIMNMDLFNCIGYSCKSIYYATQLSFSGMYLTV</sequence>
<reference evidence="1" key="2">
    <citation type="journal article" date="2015" name="Data Brief">
        <title>Shoot transcriptome of the giant reed, Arundo donax.</title>
        <authorList>
            <person name="Barrero R.A."/>
            <person name="Guerrero F.D."/>
            <person name="Moolhuijzen P."/>
            <person name="Goolsby J.A."/>
            <person name="Tidwell J."/>
            <person name="Bellgard S.E."/>
            <person name="Bellgard M.I."/>
        </authorList>
    </citation>
    <scope>NUCLEOTIDE SEQUENCE</scope>
    <source>
        <tissue evidence="1">Shoot tissue taken approximately 20 cm above the soil surface</tissue>
    </source>
</reference>
<reference evidence="1" key="1">
    <citation type="submission" date="2014-09" db="EMBL/GenBank/DDBJ databases">
        <authorList>
            <person name="Magalhaes I.L.F."/>
            <person name="Oliveira U."/>
            <person name="Santos F.R."/>
            <person name="Vidigal T.H.D.A."/>
            <person name="Brescovit A.D."/>
            <person name="Santos A.J."/>
        </authorList>
    </citation>
    <scope>NUCLEOTIDE SEQUENCE</scope>
    <source>
        <tissue evidence="1">Shoot tissue taken approximately 20 cm above the soil surface</tissue>
    </source>
</reference>
<protein>
    <submittedName>
        <fullName evidence="1">Uncharacterized protein</fullName>
    </submittedName>
</protein>
<organism evidence="1">
    <name type="scientific">Arundo donax</name>
    <name type="common">Giant reed</name>
    <name type="synonym">Donax arundinaceus</name>
    <dbReference type="NCBI Taxonomy" id="35708"/>
    <lineage>
        <taxon>Eukaryota</taxon>
        <taxon>Viridiplantae</taxon>
        <taxon>Streptophyta</taxon>
        <taxon>Embryophyta</taxon>
        <taxon>Tracheophyta</taxon>
        <taxon>Spermatophyta</taxon>
        <taxon>Magnoliopsida</taxon>
        <taxon>Liliopsida</taxon>
        <taxon>Poales</taxon>
        <taxon>Poaceae</taxon>
        <taxon>PACMAD clade</taxon>
        <taxon>Arundinoideae</taxon>
        <taxon>Arundineae</taxon>
        <taxon>Arundo</taxon>
    </lineage>
</organism>
<proteinExistence type="predicted"/>
<accession>A0A0A9FFW9</accession>
<dbReference type="EMBL" id="GBRH01188865">
    <property type="protein sequence ID" value="JAE09031.1"/>
    <property type="molecule type" value="Transcribed_RNA"/>
</dbReference>